<dbReference type="InterPro" id="IPR011990">
    <property type="entry name" value="TPR-like_helical_dom_sf"/>
</dbReference>
<keyword evidence="9" id="KW-1185">Reference proteome</keyword>
<evidence type="ECO:0000256" key="2">
    <source>
        <dbReference type="ARBA" id="ARBA00023015"/>
    </source>
</evidence>
<dbReference type="InterPro" id="IPR005158">
    <property type="entry name" value="BTAD"/>
</dbReference>
<dbReference type="GO" id="GO:0043531">
    <property type="term" value="F:ADP binding"/>
    <property type="evidence" value="ECO:0007669"/>
    <property type="project" value="InterPro"/>
</dbReference>
<dbReference type="Gene3D" id="1.25.40.10">
    <property type="entry name" value="Tetratricopeptide repeat domain"/>
    <property type="match status" value="3"/>
</dbReference>
<dbReference type="InterPro" id="IPR019734">
    <property type="entry name" value="TPR_rpt"/>
</dbReference>
<dbReference type="GO" id="GO:0003677">
    <property type="term" value="F:DNA binding"/>
    <property type="evidence" value="ECO:0007669"/>
    <property type="project" value="UniProtKB-UniRule"/>
</dbReference>
<dbReference type="SUPFAM" id="SSF46894">
    <property type="entry name" value="C-terminal effector domain of the bipartite response regulators"/>
    <property type="match status" value="1"/>
</dbReference>
<evidence type="ECO:0000313" key="8">
    <source>
        <dbReference type="EMBL" id="SEH03802.1"/>
    </source>
</evidence>
<accession>A0A1H6F172</accession>
<protein>
    <submittedName>
        <fullName evidence="8">DNA-binding transcriptional activator of the SARP family</fullName>
    </submittedName>
</protein>
<feature type="domain" description="OmpR/PhoB-type" evidence="7">
    <location>
        <begin position="1"/>
        <end position="86"/>
    </location>
</feature>
<dbReference type="InterPro" id="IPR001867">
    <property type="entry name" value="OmpR/PhoB-type_DNA-bd"/>
</dbReference>
<dbReference type="PROSITE" id="PS51755">
    <property type="entry name" value="OMPR_PHOB"/>
    <property type="match status" value="1"/>
</dbReference>
<dbReference type="OrthoDB" id="5521887at2"/>
<evidence type="ECO:0000313" key="9">
    <source>
        <dbReference type="Proteomes" id="UP000236732"/>
    </source>
</evidence>
<dbReference type="SMART" id="SM00862">
    <property type="entry name" value="Trans_reg_C"/>
    <property type="match status" value="1"/>
</dbReference>
<proteinExistence type="inferred from homology"/>
<dbReference type="CDD" id="cd15831">
    <property type="entry name" value="BTAD"/>
    <property type="match status" value="1"/>
</dbReference>
<dbReference type="RefSeq" id="WP_103964741.1">
    <property type="nucleotide sequence ID" value="NZ_FNVT01000044.1"/>
</dbReference>
<dbReference type="InterPro" id="IPR016032">
    <property type="entry name" value="Sig_transdc_resp-reg_C-effctor"/>
</dbReference>
<dbReference type="Gene3D" id="3.40.50.300">
    <property type="entry name" value="P-loop containing nucleotide triphosphate hydrolases"/>
    <property type="match status" value="1"/>
</dbReference>
<evidence type="ECO:0000256" key="1">
    <source>
        <dbReference type="ARBA" id="ARBA00005820"/>
    </source>
</evidence>
<evidence type="ECO:0000259" key="7">
    <source>
        <dbReference type="PROSITE" id="PS51755"/>
    </source>
</evidence>
<dbReference type="InterPro" id="IPR036388">
    <property type="entry name" value="WH-like_DNA-bd_sf"/>
</dbReference>
<dbReference type="SUPFAM" id="SSF48452">
    <property type="entry name" value="TPR-like"/>
    <property type="match status" value="3"/>
</dbReference>
<dbReference type="SMART" id="SM01043">
    <property type="entry name" value="BTAD"/>
    <property type="match status" value="1"/>
</dbReference>
<dbReference type="Proteomes" id="UP000236732">
    <property type="component" value="Unassembled WGS sequence"/>
</dbReference>
<dbReference type="PRINTS" id="PR00364">
    <property type="entry name" value="DISEASERSIST"/>
</dbReference>
<organism evidence="8 9">
    <name type="scientific">Nonomuraea solani</name>
    <dbReference type="NCBI Taxonomy" id="1144553"/>
    <lineage>
        <taxon>Bacteria</taxon>
        <taxon>Bacillati</taxon>
        <taxon>Actinomycetota</taxon>
        <taxon>Actinomycetes</taxon>
        <taxon>Streptosporangiales</taxon>
        <taxon>Streptosporangiaceae</taxon>
        <taxon>Nonomuraea</taxon>
    </lineage>
</organism>
<dbReference type="GO" id="GO:0006355">
    <property type="term" value="P:regulation of DNA-templated transcription"/>
    <property type="evidence" value="ECO:0007669"/>
    <property type="project" value="InterPro"/>
</dbReference>
<keyword evidence="4" id="KW-0804">Transcription</keyword>
<keyword evidence="2" id="KW-0805">Transcription regulation</keyword>
<dbReference type="PROSITE" id="PS50005">
    <property type="entry name" value="TPR"/>
    <property type="match status" value="1"/>
</dbReference>
<dbReference type="InterPro" id="IPR051677">
    <property type="entry name" value="AfsR-DnrI-RedD_regulator"/>
</dbReference>
<dbReference type="SMART" id="SM00028">
    <property type="entry name" value="TPR"/>
    <property type="match status" value="6"/>
</dbReference>
<dbReference type="PANTHER" id="PTHR35807:SF1">
    <property type="entry name" value="TRANSCRIPTIONAL REGULATOR REDD"/>
    <property type="match status" value="1"/>
</dbReference>
<dbReference type="Pfam" id="PF00931">
    <property type="entry name" value="NB-ARC"/>
    <property type="match status" value="1"/>
</dbReference>
<dbReference type="AlphaFoldDB" id="A0A1H6F172"/>
<dbReference type="EMBL" id="FNVT01000044">
    <property type="protein sequence ID" value="SEH03802.1"/>
    <property type="molecule type" value="Genomic_DNA"/>
</dbReference>
<name>A0A1H6F172_9ACTN</name>
<keyword evidence="5" id="KW-0802">TPR repeat</keyword>
<dbReference type="PANTHER" id="PTHR35807">
    <property type="entry name" value="TRANSCRIPTIONAL REGULATOR REDD-RELATED"/>
    <property type="match status" value="1"/>
</dbReference>
<gene>
    <name evidence="8" type="ORF">SAMN05444920_14421</name>
</gene>
<dbReference type="Pfam" id="PF13424">
    <property type="entry name" value="TPR_12"/>
    <property type="match status" value="3"/>
</dbReference>
<dbReference type="Pfam" id="PF03704">
    <property type="entry name" value="BTAD"/>
    <property type="match status" value="1"/>
</dbReference>
<evidence type="ECO:0000256" key="4">
    <source>
        <dbReference type="ARBA" id="ARBA00023163"/>
    </source>
</evidence>
<evidence type="ECO:0000256" key="3">
    <source>
        <dbReference type="ARBA" id="ARBA00023125"/>
    </source>
</evidence>
<dbReference type="InterPro" id="IPR002182">
    <property type="entry name" value="NB-ARC"/>
</dbReference>
<comment type="similarity">
    <text evidence="1">Belongs to the AfsR/DnrI/RedD regulatory family.</text>
</comment>
<reference evidence="8 9" key="1">
    <citation type="submission" date="2016-10" db="EMBL/GenBank/DDBJ databases">
        <authorList>
            <person name="de Groot N.N."/>
        </authorList>
    </citation>
    <scope>NUCLEOTIDE SEQUENCE [LARGE SCALE GENOMIC DNA]</scope>
    <source>
        <strain evidence="8 9">CGMCC 4.7037</strain>
    </source>
</reference>
<sequence>MRFTVLGPVDLPKAAPRHRAVLAYLLLHAGTVISAERLIGAMWGAAPPDSARTQIHAAIAAIRRVLRSSGAEHLLETRSAGYVIRPEPGQLDLEAFTGQVTAAQAQAATAPELAAQHIRAALAMWRGQPLGGVNAAYVAEARQRLEERRLSAVERLAELELSLGRHHEIVHELAAHASAHPLREGLARHLMLALHRAGRQADALAVARSLRERLVEEKGLDPSRAFLTLEQAILRDDPSLQTEVDVRHDRPQPASFLPYDTPDFAGRDLELDRLASSLSADGGLVTISAIDGMAGIGKTTLAIHAAHRLADHYPDGQLFIDLHAHTAGRAPIKAEAALEGLLRQLGVPAERIPASLGERAALWRTELADRRVLVVLDNAADTEHVRPLLPGVSGSLILITSRRRLTDLDGAHALSLELLPAVDAVNLFGTIVGQRTEAEPDAVLEVLQLCGFLPLAVRIAAARLHHRPQWTVGYLAGRLRDHSRRLAELSTSERGVAAAFTLSHQQLDPHQQRLFRLLGLHPGTDIDAHAAAALADLPLDRVEAILEDLLDAHMLLQHEPGRYTFHDLLRDHARTTADAEDPADALARLFGHYAYTASTALDRLFPNERQTRPRTPQPDSPAVHFRDAADARAWLETERANLIATSAHTDPGWPSRANELATNVYLHLYRNVQARHEDAITLYTQALQASRRTDDKASEGRMLILLGWIHWQHGEYQMVREHGRLALQAYQEIGHRRGEAGALNLLGRLSWRQADYPQARQHYDLALDLCREIAERRGEAACLTNLGSLYSRLHEHERASDHLHRALDLYRELGIGSGEGAVLAGLGELSTRHADHPGACAYYRKALDVYRELGFRAFEPSALNGLGHAVRAMGEPARAIPHHDAALALATELGDRFEQAEAHNGLARAQYTLGRLGPARDHGKRSLALYSGLDVPEADTLRTYLDTLIFA</sequence>
<dbReference type="Pfam" id="PF00486">
    <property type="entry name" value="Trans_reg_C"/>
    <property type="match status" value="1"/>
</dbReference>
<evidence type="ECO:0000256" key="6">
    <source>
        <dbReference type="PROSITE-ProRule" id="PRU01091"/>
    </source>
</evidence>
<feature type="DNA-binding region" description="OmpR/PhoB-type" evidence="6">
    <location>
        <begin position="1"/>
        <end position="86"/>
    </location>
</feature>
<dbReference type="InterPro" id="IPR027417">
    <property type="entry name" value="P-loop_NTPase"/>
</dbReference>
<feature type="repeat" description="TPR" evidence="5">
    <location>
        <begin position="780"/>
        <end position="813"/>
    </location>
</feature>
<keyword evidence="3 6" id="KW-0238">DNA-binding</keyword>
<dbReference type="Gene3D" id="1.10.10.10">
    <property type="entry name" value="Winged helix-like DNA-binding domain superfamily/Winged helix DNA-binding domain"/>
    <property type="match status" value="2"/>
</dbReference>
<evidence type="ECO:0000256" key="5">
    <source>
        <dbReference type="PROSITE-ProRule" id="PRU00339"/>
    </source>
</evidence>
<dbReference type="SUPFAM" id="SSF52540">
    <property type="entry name" value="P-loop containing nucleoside triphosphate hydrolases"/>
    <property type="match status" value="1"/>
</dbReference>
<dbReference type="GO" id="GO:0000160">
    <property type="term" value="P:phosphorelay signal transduction system"/>
    <property type="evidence" value="ECO:0007669"/>
    <property type="project" value="InterPro"/>
</dbReference>